<reference evidence="2 3" key="1">
    <citation type="submission" date="2018-06" db="EMBL/GenBank/DDBJ databases">
        <authorList>
            <consortium name="Pathogen Informatics"/>
            <person name="Doyle S."/>
        </authorList>
    </citation>
    <scope>NUCLEOTIDE SEQUENCE [LARGE SCALE GENOMIC DNA]</scope>
    <source>
        <strain evidence="3">ATCC 11859 / DSM 33 / NCIB 8841 / NCTC 4822</strain>
    </source>
</reference>
<keyword evidence="3" id="KW-1185">Reference proteome</keyword>
<dbReference type="RefSeq" id="WP_115362099.1">
    <property type="nucleotide sequence ID" value="NZ_CP038012.1"/>
</dbReference>
<feature type="transmembrane region" description="Helical" evidence="1">
    <location>
        <begin position="48"/>
        <end position="70"/>
    </location>
</feature>
<feature type="transmembrane region" description="Helical" evidence="1">
    <location>
        <begin position="117"/>
        <end position="138"/>
    </location>
</feature>
<keyword evidence="1" id="KW-0812">Transmembrane</keyword>
<proteinExistence type="predicted"/>
<dbReference type="EMBL" id="UGYZ01000002">
    <property type="protein sequence ID" value="SUJ11628.1"/>
    <property type="molecule type" value="Genomic_DNA"/>
</dbReference>
<dbReference type="AlphaFoldDB" id="A0A380C2V1"/>
<evidence type="ECO:0000313" key="2">
    <source>
        <dbReference type="EMBL" id="SUJ11628.1"/>
    </source>
</evidence>
<organism evidence="2 3">
    <name type="scientific">Sporosarcina pasteurii</name>
    <name type="common">Bacillus pasteurii</name>
    <dbReference type="NCBI Taxonomy" id="1474"/>
    <lineage>
        <taxon>Bacteria</taxon>
        <taxon>Bacillati</taxon>
        <taxon>Bacillota</taxon>
        <taxon>Bacilli</taxon>
        <taxon>Bacillales</taxon>
        <taxon>Caryophanaceae</taxon>
        <taxon>Sporosarcina</taxon>
    </lineage>
</organism>
<feature type="transmembrane region" description="Helical" evidence="1">
    <location>
        <begin position="17"/>
        <end position="36"/>
    </location>
</feature>
<dbReference type="PANTHER" id="PTHR37692">
    <property type="entry name" value="HYPOTHETICAL MEMBRANE SPANNING PROTEIN"/>
    <property type="match status" value="1"/>
</dbReference>
<name>A0A380C2V1_SPOPA</name>
<sequence length="181" mass="20697">MNSITEENFKPRNYKPAIIILTIVLISAIIILLRMPGVKDFDAFDVTILPLMNAILNASSFIFLLAALVAILKGNIKVHQRFVYAALFSTLLFLIIYVIFHFIASATSFGGDGFMKIFYYFILVTHIVFAIANIPLMLTSVTSAWNRKYAFHKKLSRWTMPIWLYVSLSGVLVYLLIRPYY</sequence>
<dbReference type="InterPro" id="IPR007352">
    <property type="entry name" value="DUF420"/>
</dbReference>
<protein>
    <submittedName>
        <fullName evidence="2">Predicted membrane protein</fullName>
    </submittedName>
</protein>
<gene>
    <name evidence="2" type="ORF">NCTC4822_02168</name>
</gene>
<accession>A0A380C2V1</accession>
<dbReference type="Proteomes" id="UP000254519">
    <property type="component" value="Unassembled WGS sequence"/>
</dbReference>
<feature type="transmembrane region" description="Helical" evidence="1">
    <location>
        <begin position="82"/>
        <end position="105"/>
    </location>
</feature>
<dbReference type="Pfam" id="PF04238">
    <property type="entry name" value="DUF420"/>
    <property type="match status" value="1"/>
</dbReference>
<keyword evidence="1" id="KW-0472">Membrane</keyword>
<dbReference type="PANTHER" id="PTHR37692:SF1">
    <property type="entry name" value="DUF420 DOMAIN-CONTAINING PROTEIN"/>
    <property type="match status" value="1"/>
</dbReference>
<keyword evidence="1" id="KW-1133">Transmembrane helix</keyword>
<dbReference type="OrthoDB" id="9811380at2"/>
<feature type="transmembrane region" description="Helical" evidence="1">
    <location>
        <begin position="158"/>
        <end position="177"/>
    </location>
</feature>
<evidence type="ECO:0000313" key="3">
    <source>
        <dbReference type="Proteomes" id="UP000254519"/>
    </source>
</evidence>
<evidence type="ECO:0000256" key="1">
    <source>
        <dbReference type="SAM" id="Phobius"/>
    </source>
</evidence>